<feature type="compositionally biased region" description="Acidic residues" evidence="8">
    <location>
        <begin position="265"/>
        <end position="277"/>
    </location>
</feature>
<feature type="compositionally biased region" description="Acidic residues" evidence="8">
    <location>
        <begin position="1141"/>
        <end position="1154"/>
    </location>
</feature>
<feature type="compositionally biased region" description="Polar residues" evidence="8">
    <location>
        <begin position="447"/>
        <end position="457"/>
    </location>
</feature>
<feature type="compositionally biased region" description="Polar residues" evidence="8">
    <location>
        <begin position="1053"/>
        <end position="1062"/>
    </location>
</feature>
<keyword evidence="6" id="KW-0206">Cytoskeleton</keyword>
<evidence type="ECO:0000256" key="8">
    <source>
        <dbReference type="SAM" id="MobiDB-lite"/>
    </source>
</evidence>
<dbReference type="GO" id="GO:0005634">
    <property type="term" value="C:nucleus"/>
    <property type="evidence" value="ECO:0007669"/>
    <property type="project" value="UniProtKB-SubCell"/>
</dbReference>
<feature type="compositionally biased region" description="Basic and acidic residues" evidence="8">
    <location>
        <begin position="216"/>
        <end position="230"/>
    </location>
</feature>
<dbReference type="PANTHER" id="PTHR13142:SF1">
    <property type="entry name" value="INNER CENTROMERE PROTEIN"/>
    <property type="match status" value="1"/>
</dbReference>
<keyword evidence="4" id="KW-0963">Cytoplasm</keyword>
<evidence type="ECO:0000256" key="1">
    <source>
        <dbReference type="ARBA" id="ARBA00004123"/>
    </source>
</evidence>
<feature type="compositionally biased region" description="Polar residues" evidence="8">
    <location>
        <begin position="742"/>
        <end position="760"/>
    </location>
</feature>
<keyword evidence="5" id="KW-0159">Chromosome partition</keyword>
<dbReference type="Proteomes" id="UP001324427">
    <property type="component" value="Unassembled WGS sequence"/>
</dbReference>
<feature type="compositionally biased region" description="Basic and acidic residues" evidence="8">
    <location>
        <begin position="648"/>
        <end position="685"/>
    </location>
</feature>
<feature type="compositionally biased region" description="Basic and acidic residues" evidence="8">
    <location>
        <begin position="578"/>
        <end position="587"/>
    </location>
</feature>
<evidence type="ECO:0000256" key="2">
    <source>
        <dbReference type="ARBA" id="ARBA00004186"/>
    </source>
</evidence>
<accession>A0AAV9JA57</accession>
<dbReference type="GO" id="GO:0005819">
    <property type="term" value="C:spindle"/>
    <property type="evidence" value="ECO:0007669"/>
    <property type="project" value="UniProtKB-SubCell"/>
</dbReference>
<dbReference type="PANTHER" id="PTHR13142">
    <property type="entry name" value="INNER CENTROMERE PROTEIN"/>
    <property type="match status" value="1"/>
</dbReference>
<feature type="region of interest" description="Disordered" evidence="8">
    <location>
        <begin position="399"/>
        <end position="538"/>
    </location>
</feature>
<evidence type="ECO:0000256" key="6">
    <source>
        <dbReference type="ARBA" id="ARBA00023212"/>
    </source>
</evidence>
<dbReference type="GO" id="GO:0007059">
    <property type="term" value="P:chromosome segregation"/>
    <property type="evidence" value="ECO:0007669"/>
    <property type="project" value="UniProtKB-KW"/>
</dbReference>
<comment type="similarity">
    <text evidence="3">Belongs to the INCENP family.</text>
</comment>
<feature type="compositionally biased region" description="Polar residues" evidence="8">
    <location>
        <begin position="778"/>
        <end position="793"/>
    </location>
</feature>
<evidence type="ECO:0000256" key="4">
    <source>
        <dbReference type="ARBA" id="ARBA00022490"/>
    </source>
</evidence>
<name>A0AAV9JA57_9PEZI</name>
<protein>
    <recommendedName>
        <fullName evidence="9">Inner centromere protein ARK-binding domain-containing protein</fullName>
    </recommendedName>
</protein>
<feature type="compositionally biased region" description="Polar residues" evidence="8">
    <location>
        <begin position="1024"/>
        <end position="1042"/>
    </location>
</feature>
<dbReference type="Pfam" id="PF03941">
    <property type="entry name" value="INCENP_ARK-bind"/>
    <property type="match status" value="1"/>
</dbReference>
<dbReference type="EMBL" id="JAVFHQ010000046">
    <property type="protein sequence ID" value="KAK4541978.1"/>
    <property type="molecule type" value="Genomic_DNA"/>
</dbReference>
<feature type="compositionally biased region" description="Acidic residues" evidence="8">
    <location>
        <begin position="231"/>
        <end position="252"/>
    </location>
</feature>
<feature type="compositionally biased region" description="Low complexity" evidence="8">
    <location>
        <begin position="1070"/>
        <end position="1079"/>
    </location>
</feature>
<feature type="region of interest" description="Disordered" evidence="8">
    <location>
        <begin position="126"/>
        <end position="373"/>
    </location>
</feature>
<feature type="compositionally biased region" description="Basic residues" evidence="8">
    <location>
        <begin position="70"/>
        <end position="80"/>
    </location>
</feature>
<keyword evidence="11" id="KW-1185">Reference proteome</keyword>
<feature type="compositionally biased region" description="Polar residues" evidence="8">
    <location>
        <begin position="173"/>
        <end position="184"/>
    </location>
</feature>
<dbReference type="AlphaFoldDB" id="A0AAV9JA57"/>
<evidence type="ECO:0000256" key="5">
    <source>
        <dbReference type="ARBA" id="ARBA00022829"/>
    </source>
</evidence>
<dbReference type="InterPro" id="IPR005635">
    <property type="entry name" value="Inner_centromere_prot_ARK-bd"/>
</dbReference>
<organism evidence="10 11">
    <name type="scientific">Oleoguttula mirabilis</name>
    <dbReference type="NCBI Taxonomy" id="1507867"/>
    <lineage>
        <taxon>Eukaryota</taxon>
        <taxon>Fungi</taxon>
        <taxon>Dikarya</taxon>
        <taxon>Ascomycota</taxon>
        <taxon>Pezizomycotina</taxon>
        <taxon>Dothideomycetes</taxon>
        <taxon>Dothideomycetidae</taxon>
        <taxon>Mycosphaerellales</taxon>
        <taxon>Teratosphaeriaceae</taxon>
        <taxon>Oleoguttula</taxon>
    </lineage>
</organism>
<feature type="compositionally biased region" description="Polar residues" evidence="8">
    <location>
        <begin position="479"/>
        <end position="488"/>
    </location>
</feature>
<sequence length="1257" mass="136769">MATSKTTTAPVGSAQWIESEREHAGQLIDQEAEEFGYSARNEFEWLNEHMADIFSTNQVNFADVFKTPGKLRGKTPRTARKRDALAPRQPLTDIFAPNAQIAPPTAQKNAFYDKVAHFQIAEDQDNASESANANTHRSANRSKSPQRVGKPGNTDSGYHGMTEDEMDGDARTASATVSSQQSDGQKVPLRDDQPRPQPGRQDTAGGRNSDESFISAKEDLPSRNASREELREEQDSDDATVPDDEMEVDQPEVSEALAAVLTVHEDEEEQVDDEIDEDSPRSPSDASSPGKPLQRKSSFTFSALPAREPLTAKRSIGFRDSQIDAGRGSVLGRSFGGKSLGLAQGDDDDESYEQDKPEAAKMHNKTSTQSLHERIMMLGKTKEPRTSKSIPQSVLDAQALYPQLPTADDETVAASSAPEVPPQTETHDFAEAEDDEDDDDDWIAPSKPTQGAQQKSLAQVLHESHTPAGAPTRPGMHQKSISATNIPSPSRPPMALGHQKSQSVSNPSLANAAGMIQSTTPAGTPGGKKHHDGALSASKNMLRSAFKSAKGLFASSASTSAAAKLEARNHSPVPIRSPKRDFSDDSKTAAVFNMPGALYSQQQFPQSPMRPVSVISGAPSRKTRSSTESDKKREKEIKAQQKAADGLTKVREKERQKAAKQLEEKRKADEAEAAKNAERERKQVAERPVSADSDNAKDNDMPPPPPPKSMLPAGKLRAPGRLVKPMREQPASLRPAPVSIRVASQSQRLGQPAQQSAFSKSQHESMAPPPPPPKTGLRTASAQGNVRSSTAQGNARVKALEAAARKKEADEKAAAKKVEQKREMERKRAAKAEEDRRVEEERRAAEQARVQEAKLAAQRKVESLAAEARKREQQRQQDDAQKARAAHELAEAIKRERAAQAPAHPRGDVGGTLRQLAKNTVPEHHTRNAAQANAAKPAKRGFQGEDDETMQYGNAPQRPGLQRGPASYQQNDAKRRRTNEEQEEGVERHSVMAPPKRPSNMRKESTLNNKFPHGYTHAPPPATHHTSANNMFKATVTAQHQLQHGGGKPVPSHPSQTVQMSSARIPFAENANPPAQAAQYTGSGYQPQAHHGGIENTHPSAAASNNKFKTPGRPAYHAPKSAKSSPAYPKGDNIELPDIQTDSEDEEDSDDDDNATGGFRAPSWVASPALRDLLTQQQLVDPETVFGPIGELRMEEVFKNGGKNGADRLKRFRDRGSSAAWVETGDAVTSAEKRRDMEGRERVVREGGWRYEPAGNL</sequence>
<feature type="region of interest" description="Disordered" evidence="8">
    <location>
        <begin position="557"/>
        <end position="1165"/>
    </location>
</feature>
<evidence type="ECO:0000259" key="9">
    <source>
        <dbReference type="Pfam" id="PF03941"/>
    </source>
</evidence>
<reference evidence="10 11" key="1">
    <citation type="submission" date="2021-11" db="EMBL/GenBank/DDBJ databases">
        <title>Black yeast isolated from Biological Soil Crust.</title>
        <authorList>
            <person name="Kurbessoian T."/>
        </authorList>
    </citation>
    <scope>NUCLEOTIDE SEQUENCE [LARGE SCALE GENOMIC DNA]</scope>
    <source>
        <strain evidence="10 11">CCFEE 5522</strain>
    </source>
</reference>
<feature type="compositionally biased region" description="Polar residues" evidence="8">
    <location>
        <begin position="499"/>
        <end position="509"/>
    </location>
</feature>
<gene>
    <name evidence="10" type="ORF">LTR36_007178</name>
</gene>
<comment type="caution">
    <text evidence="10">The sequence shown here is derived from an EMBL/GenBank/DDBJ whole genome shotgun (WGS) entry which is preliminary data.</text>
</comment>
<evidence type="ECO:0000256" key="3">
    <source>
        <dbReference type="ARBA" id="ARBA00010042"/>
    </source>
</evidence>
<feature type="compositionally biased region" description="Basic and acidic residues" evidence="8">
    <location>
        <begin position="625"/>
        <end position="639"/>
    </location>
</feature>
<evidence type="ECO:0000313" key="11">
    <source>
        <dbReference type="Proteomes" id="UP001324427"/>
    </source>
</evidence>
<feature type="compositionally biased region" description="Acidic residues" evidence="8">
    <location>
        <begin position="431"/>
        <end position="442"/>
    </location>
</feature>
<evidence type="ECO:0000313" key="10">
    <source>
        <dbReference type="EMBL" id="KAK4541978.1"/>
    </source>
</evidence>
<proteinExistence type="inferred from homology"/>
<feature type="compositionally biased region" description="Basic and acidic residues" evidence="8">
    <location>
        <begin position="859"/>
        <end position="898"/>
    </location>
</feature>
<feature type="region of interest" description="Disordered" evidence="8">
    <location>
        <begin position="70"/>
        <end position="92"/>
    </location>
</feature>
<feature type="compositionally biased region" description="Basic and acidic residues" evidence="8">
    <location>
        <begin position="803"/>
        <end position="852"/>
    </location>
</feature>
<feature type="domain" description="Inner centromere protein ARK-binding" evidence="9">
    <location>
        <begin position="1138"/>
        <end position="1198"/>
    </location>
</feature>
<feature type="compositionally biased region" description="Polar residues" evidence="8">
    <location>
        <begin position="127"/>
        <end position="145"/>
    </location>
</feature>
<evidence type="ECO:0000256" key="7">
    <source>
        <dbReference type="ARBA" id="ARBA00023242"/>
    </source>
</evidence>
<keyword evidence="7" id="KW-0539">Nucleus</keyword>
<comment type="subcellular location">
    <subcellularLocation>
        <location evidence="2">Cytoplasm</location>
        <location evidence="2">Cytoskeleton</location>
        <location evidence="2">Spindle</location>
    </subcellularLocation>
    <subcellularLocation>
        <location evidence="1">Nucleus</location>
    </subcellularLocation>
</comment>
<feature type="compositionally biased region" description="Polar residues" evidence="8">
    <location>
        <begin position="1097"/>
        <end position="1108"/>
    </location>
</feature>